<feature type="compositionally biased region" description="Polar residues" evidence="3">
    <location>
        <begin position="245"/>
        <end position="254"/>
    </location>
</feature>
<evidence type="ECO:0000256" key="1">
    <source>
        <dbReference type="ARBA" id="ARBA00000707"/>
    </source>
</evidence>
<dbReference type="AlphaFoldDB" id="A0A4S2LKR3"/>
<dbReference type="InterPro" id="IPR050185">
    <property type="entry name" value="Ub_carboxyl-term_hydrolase"/>
</dbReference>
<feature type="region of interest" description="Disordered" evidence="3">
    <location>
        <begin position="227"/>
        <end position="255"/>
    </location>
</feature>
<feature type="compositionally biased region" description="Low complexity" evidence="3">
    <location>
        <begin position="288"/>
        <end position="301"/>
    </location>
</feature>
<feature type="compositionally biased region" description="Polar residues" evidence="3">
    <location>
        <begin position="465"/>
        <end position="482"/>
    </location>
</feature>
<dbReference type="InterPro" id="IPR028889">
    <property type="entry name" value="USP"/>
</dbReference>
<comment type="caution">
    <text evidence="5">The sequence shown here is derived from an EMBL/GenBank/DDBJ whole genome shotgun (WGS) entry which is preliminary data.</text>
</comment>
<dbReference type="STRING" id="147828.A0A4S2LKR3"/>
<dbReference type="PROSITE" id="PS00973">
    <property type="entry name" value="USP_2"/>
    <property type="match status" value="1"/>
</dbReference>
<comment type="similarity">
    <text evidence="2">Belongs to the peptidase C19 family.</text>
</comment>
<dbReference type="GO" id="GO:0006508">
    <property type="term" value="P:proteolysis"/>
    <property type="evidence" value="ECO:0007669"/>
    <property type="project" value="UniProtKB-KW"/>
</dbReference>
<dbReference type="CDD" id="cd02257">
    <property type="entry name" value="Peptidase_C19"/>
    <property type="match status" value="1"/>
</dbReference>
<dbReference type="Gene3D" id="3.90.70.10">
    <property type="entry name" value="Cysteine proteinases"/>
    <property type="match status" value="2"/>
</dbReference>
<dbReference type="PANTHER" id="PTHR21646">
    <property type="entry name" value="UBIQUITIN CARBOXYL-TERMINAL HYDROLASE"/>
    <property type="match status" value="1"/>
</dbReference>
<gene>
    <name evidence="5" type="ORF">CRM22_006462</name>
</gene>
<keyword evidence="2" id="KW-0378">Hydrolase</keyword>
<dbReference type="PROSITE" id="PS00972">
    <property type="entry name" value="USP_1"/>
    <property type="match status" value="1"/>
</dbReference>
<evidence type="ECO:0000256" key="2">
    <source>
        <dbReference type="RuleBase" id="RU366025"/>
    </source>
</evidence>
<proteinExistence type="inferred from homology"/>
<reference evidence="5 6" key="1">
    <citation type="journal article" date="2019" name="BMC Genomics">
        <title>New insights from Opisthorchis felineus genome: update on genomics of the epidemiologically important liver flukes.</title>
        <authorList>
            <person name="Ershov N.I."/>
            <person name="Mordvinov V.A."/>
            <person name="Prokhortchouk E.B."/>
            <person name="Pakharukova M.Y."/>
            <person name="Gunbin K.V."/>
            <person name="Ustyantsev K."/>
            <person name="Genaev M.A."/>
            <person name="Blinov A.G."/>
            <person name="Mazur A."/>
            <person name="Boulygina E."/>
            <person name="Tsygankova S."/>
            <person name="Khrameeva E."/>
            <person name="Chekanov N."/>
            <person name="Fan G."/>
            <person name="Xiao A."/>
            <person name="Zhang H."/>
            <person name="Xu X."/>
            <person name="Yang H."/>
            <person name="Solovyev V."/>
            <person name="Lee S.M."/>
            <person name="Liu X."/>
            <person name="Afonnikov D.A."/>
            <person name="Skryabin K.G."/>
        </authorList>
    </citation>
    <scope>NUCLEOTIDE SEQUENCE [LARGE SCALE GENOMIC DNA]</scope>
    <source>
        <strain evidence="5">AK-0245</strain>
        <tissue evidence="5">Whole organism</tissue>
    </source>
</reference>
<dbReference type="Pfam" id="PF00443">
    <property type="entry name" value="UCH"/>
    <property type="match status" value="1"/>
</dbReference>
<evidence type="ECO:0000256" key="3">
    <source>
        <dbReference type="SAM" id="MobiDB-lite"/>
    </source>
</evidence>
<sequence>MLYDGSPTSAPVGGGTIVDSACLTTSGYQMTDFVERVDRLTVSSLQPVHNLVITNGTTGNPRYRMTGPPMPANSTRRMVDCKLQDVEAVDAKPESSVDAPLLAIEGPRDVLVRDFTRSHQEPYVGLYNHGNTCYMSVIFQCLRFTPSFFDTCRLAQTDRMNPPKKLLRCIGLLLDGMAQKASNKDLYSSVETIRAELGHVAPHFKGPDQQDALEFLLSVLDSLHSELKQSSTSTSPESSRTQTPDTTLIDNNSMPPLEHALRNNTGDSLLPSRPRLHNGGNTVPGNITTTVPPTCQPPVSTKKTGRSLSGLFRVHKKQGAKKLSRVILTTNCCPPVCHAELPVPPVTEGVHPKNLAWDQENMRESSPIKDIFMGQLQTYRECQVCGCEAVSYEVVWNLSVPIPTDTLVNGTSSSPMLDGDTGRRYGGSLHNTVNTKYHTNSSPGVPKRFPPRSTPEINNPLFDGSSRQGGNTWPSRNSNTNLLGDPRIPSVLGYRSPVGDGKARYQSNFYTPLVPCVPASVTEAVPPRQVSLSQCLKAHTLTETLDGSDRPWCEKCQEKAPCLIQSSLSRLPDVLVIHLLRFHCDGRNSKNTVNVNFDMKLDMSEYMTSEYDRRHRFSADHRDKDDRIFWLYAVVYHDGMMNYGHYTAACLTATAGDDQSVEGRWYLFDDEIVKEIKPELVNRASAYLLFYERDSLHKQRLVSLRGHFLRPSFLSYAWCLFQSPSPSNGIPCLWTLLWLHVVLDGAQDVSE</sequence>
<dbReference type="InterPro" id="IPR001394">
    <property type="entry name" value="Peptidase_C19_UCH"/>
</dbReference>
<feature type="compositionally biased region" description="Low complexity" evidence="3">
    <location>
        <begin position="229"/>
        <end position="244"/>
    </location>
</feature>
<feature type="region of interest" description="Disordered" evidence="3">
    <location>
        <begin position="461"/>
        <end position="484"/>
    </location>
</feature>
<dbReference type="Proteomes" id="UP000308267">
    <property type="component" value="Unassembled WGS sequence"/>
</dbReference>
<evidence type="ECO:0000259" key="4">
    <source>
        <dbReference type="PROSITE" id="PS50235"/>
    </source>
</evidence>
<dbReference type="GO" id="GO:0016579">
    <property type="term" value="P:protein deubiquitination"/>
    <property type="evidence" value="ECO:0007669"/>
    <property type="project" value="InterPro"/>
</dbReference>
<dbReference type="SUPFAM" id="SSF54001">
    <property type="entry name" value="Cysteine proteinases"/>
    <property type="match status" value="1"/>
</dbReference>
<dbReference type="GO" id="GO:0004843">
    <property type="term" value="F:cysteine-type deubiquitinase activity"/>
    <property type="evidence" value="ECO:0007669"/>
    <property type="project" value="UniProtKB-UniRule"/>
</dbReference>
<feature type="region of interest" description="Disordered" evidence="3">
    <location>
        <begin position="278"/>
        <end position="304"/>
    </location>
</feature>
<accession>A0A4S2LKR3</accession>
<dbReference type="EMBL" id="SJOL01006822">
    <property type="protein sequence ID" value="TGZ64245.1"/>
    <property type="molecule type" value="Genomic_DNA"/>
</dbReference>
<evidence type="ECO:0000313" key="6">
    <source>
        <dbReference type="Proteomes" id="UP000308267"/>
    </source>
</evidence>
<organism evidence="5 6">
    <name type="scientific">Opisthorchis felineus</name>
    <dbReference type="NCBI Taxonomy" id="147828"/>
    <lineage>
        <taxon>Eukaryota</taxon>
        <taxon>Metazoa</taxon>
        <taxon>Spiralia</taxon>
        <taxon>Lophotrochozoa</taxon>
        <taxon>Platyhelminthes</taxon>
        <taxon>Trematoda</taxon>
        <taxon>Digenea</taxon>
        <taxon>Opisthorchiida</taxon>
        <taxon>Opisthorchiata</taxon>
        <taxon>Opisthorchiidae</taxon>
        <taxon>Opisthorchis</taxon>
    </lineage>
</organism>
<dbReference type="EC" id="3.4.19.12" evidence="2"/>
<dbReference type="OrthoDB" id="6254320at2759"/>
<keyword evidence="2" id="KW-0788">Thiol protease</keyword>
<keyword evidence="6" id="KW-1185">Reference proteome</keyword>
<dbReference type="InterPro" id="IPR018200">
    <property type="entry name" value="USP_CS"/>
</dbReference>
<dbReference type="InterPro" id="IPR038765">
    <property type="entry name" value="Papain-like_cys_pep_sf"/>
</dbReference>
<name>A0A4S2LKR3_OPIFE</name>
<dbReference type="PROSITE" id="PS50235">
    <property type="entry name" value="USP_3"/>
    <property type="match status" value="1"/>
</dbReference>
<evidence type="ECO:0000313" key="5">
    <source>
        <dbReference type="EMBL" id="TGZ64245.1"/>
    </source>
</evidence>
<feature type="domain" description="USP" evidence="4">
    <location>
        <begin position="124"/>
        <end position="694"/>
    </location>
</feature>
<comment type="catalytic activity">
    <reaction evidence="1 2">
        <text>Thiol-dependent hydrolysis of ester, thioester, amide, peptide and isopeptide bonds formed by the C-terminal Gly of ubiquitin (a 76-residue protein attached to proteins as an intracellular targeting signal).</text>
        <dbReference type="EC" id="3.4.19.12"/>
    </reaction>
</comment>
<protein>
    <recommendedName>
        <fullName evidence="2">Ubiquitin carboxyl-terminal hydrolase</fullName>
        <ecNumber evidence="2">3.4.19.12</ecNumber>
    </recommendedName>
</protein>
<keyword evidence="2" id="KW-0645">Protease</keyword>
<keyword evidence="2" id="KW-0833">Ubl conjugation pathway</keyword>